<proteinExistence type="predicted"/>
<dbReference type="GO" id="GO:0016226">
    <property type="term" value="P:iron-sulfur cluster assembly"/>
    <property type="evidence" value="ECO:0007669"/>
    <property type="project" value="InterPro"/>
</dbReference>
<dbReference type="GO" id="GO:0051536">
    <property type="term" value="F:iron-sulfur cluster binding"/>
    <property type="evidence" value="ECO:0007669"/>
    <property type="project" value="InterPro"/>
</dbReference>
<accession>A0A6J4VB00</accession>
<gene>
    <name evidence="3" type="ORF">AVDCRST_MAG86-1916</name>
</gene>
<dbReference type="AlphaFoldDB" id="A0A6J4VB00"/>
<sequence>MIHFTQIAQERVLRFLELQSGQGVTALRVAGTKSEQKLWLVKADDRRDEDYVLTEDGFEVFLDPMSAKQLDGATVDFIEDVMQSGFRVFWPSPKWDDPIAQRVQETLDKQVNPGVASHGGHVALTKVEGDAAYVRLGGGCQGCGAADVTLRQGIEEAITRAVPEIRRVLDATDHAAGTNPYYAPSETGHSPLAQD</sequence>
<dbReference type="InterPro" id="IPR000361">
    <property type="entry name" value="ATAP_core_dom"/>
</dbReference>
<dbReference type="Gene3D" id="3.30.300.130">
    <property type="entry name" value="Fe-S cluster assembly (FSCA)"/>
    <property type="match status" value="1"/>
</dbReference>
<dbReference type="Gene3D" id="2.60.300.12">
    <property type="entry name" value="HesB-like domain"/>
    <property type="match status" value="1"/>
</dbReference>
<organism evidence="3">
    <name type="scientific">uncultured Truepera sp</name>
    <dbReference type="NCBI Taxonomy" id="543023"/>
    <lineage>
        <taxon>Bacteria</taxon>
        <taxon>Thermotogati</taxon>
        <taxon>Deinococcota</taxon>
        <taxon>Deinococci</taxon>
        <taxon>Trueperales</taxon>
        <taxon>Trueperaceae</taxon>
        <taxon>Truepera</taxon>
        <taxon>environmental samples</taxon>
    </lineage>
</organism>
<dbReference type="SUPFAM" id="SSF89360">
    <property type="entry name" value="HesB-like domain"/>
    <property type="match status" value="1"/>
</dbReference>
<dbReference type="GO" id="GO:0005506">
    <property type="term" value="F:iron ion binding"/>
    <property type="evidence" value="ECO:0007669"/>
    <property type="project" value="InterPro"/>
</dbReference>
<name>A0A6J4VB00_9DEIN</name>
<feature type="domain" description="Core" evidence="2">
    <location>
        <begin position="2"/>
        <end position="87"/>
    </location>
</feature>
<dbReference type="InterPro" id="IPR034904">
    <property type="entry name" value="FSCA_dom_sf"/>
</dbReference>
<dbReference type="InterPro" id="IPR001075">
    <property type="entry name" value="NIF_FeS_clus_asmbl_NifU_C"/>
</dbReference>
<protein>
    <submittedName>
        <fullName evidence="3">[4Fe-4S] cluster carrier protein NfuA</fullName>
    </submittedName>
</protein>
<dbReference type="PANTHER" id="PTHR11178">
    <property type="entry name" value="IRON-SULFUR CLUSTER SCAFFOLD PROTEIN NFU-RELATED"/>
    <property type="match status" value="1"/>
</dbReference>
<dbReference type="EMBL" id="CADCWP010000152">
    <property type="protein sequence ID" value="CAA9573433.1"/>
    <property type="molecule type" value="Genomic_DNA"/>
</dbReference>
<dbReference type="SUPFAM" id="SSF117916">
    <property type="entry name" value="Fe-S cluster assembly (FSCA) domain-like"/>
    <property type="match status" value="1"/>
</dbReference>
<dbReference type="Pfam" id="PF01106">
    <property type="entry name" value="NifU"/>
    <property type="match status" value="1"/>
</dbReference>
<dbReference type="PANTHER" id="PTHR11178:SF51">
    <property type="entry name" value="FE_S BIOGENESIS PROTEIN NFUA"/>
    <property type="match status" value="1"/>
</dbReference>
<reference evidence="3" key="1">
    <citation type="submission" date="2020-02" db="EMBL/GenBank/DDBJ databases">
        <authorList>
            <person name="Meier V. D."/>
        </authorList>
    </citation>
    <scope>NUCLEOTIDE SEQUENCE</scope>
    <source>
        <strain evidence="3">AVDCRST_MAG86</strain>
    </source>
</reference>
<evidence type="ECO:0000259" key="1">
    <source>
        <dbReference type="Pfam" id="PF01106"/>
    </source>
</evidence>
<feature type="domain" description="NIF system FeS cluster assembly NifU C-terminal" evidence="1">
    <location>
        <begin position="103"/>
        <end position="168"/>
    </location>
</feature>
<evidence type="ECO:0000313" key="3">
    <source>
        <dbReference type="EMBL" id="CAA9573433.1"/>
    </source>
</evidence>
<dbReference type="InterPro" id="IPR035903">
    <property type="entry name" value="HesB-like_dom_sf"/>
</dbReference>
<dbReference type="Pfam" id="PF01521">
    <property type="entry name" value="Fe-S_biosyn"/>
    <property type="match status" value="1"/>
</dbReference>
<evidence type="ECO:0000259" key="2">
    <source>
        <dbReference type="Pfam" id="PF01521"/>
    </source>
</evidence>